<reference evidence="1" key="1">
    <citation type="submission" date="2023-06" db="EMBL/GenBank/DDBJ databases">
        <title>Two novel species of Acinetobacter isolated from motorbike repairing workshop in Vietnam.</title>
        <authorList>
            <person name="Le N.T.T."/>
        </authorList>
    </citation>
    <scope>NUCLEOTIDE SEQUENCE</scope>
    <source>
        <strain evidence="1">VNH17</strain>
    </source>
</reference>
<protein>
    <recommendedName>
        <fullName evidence="3">Glycosyltransferase</fullName>
    </recommendedName>
</protein>
<gene>
    <name evidence="1" type="ORF">QTA56_09725</name>
</gene>
<dbReference type="RefSeq" id="WP_267980769.1">
    <property type="nucleotide sequence ID" value="NZ_JAPQKF010000003.1"/>
</dbReference>
<keyword evidence="2" id="KW-1185">Reference proteome</keyword>
<accession>A0ABT7WPB3</accession>
<dbReference type="SUPFAM" id="SSF53756">
    <property type="entry name" value="UDP-Glycosyltransferase/glycogen phosphorylase"/>
    <property type="match status" value="1"/>
</dbReference>
<comment type="caution">
    <text evidence="1">The sequence shown here is derived from an EMBL/GenBank/DDBJ whole genome shotgun (WGS) entry which is preliminary data.</text>
</comment>
<dbReference type="Gene3D" id="3.40.50.2000">
    <property type="entry name" value="Glycogen Phosphorylase B"/>
    <property type="match status" value="1"/>
</dbReference>
<proteinExistence type="predicted"/>
<dbReference type="EMBL" id="JAUDZE010000003">
    <property type="protein sequence ID" value="MDN0014514.1"/>
    <property type="molecule type" value="Genomic_DNA"/>
</dbReference>
<name>A0ABT7WPB3_9GAMM</name>
<evidence type="ECO:0000313" key="1">
    <source>
        <dbReference type="EMBL" id="MDN0014514.1"/>
    </source>
</evidence>
<dbReference type="Proteomes" id="UP001168524">
    <property type="component" value="Unassembled WGS sequence"/>
</dbReference>
<sequence length="357" mass="42068">MKWLIIFPDSWISYSPSILNFLKMLELYEQEYLIVYLNTDEFDNSKINLNDIKIEINSSIVKFLKKIRLYRFYIYLKFIYRIKKNVEINEFDKIVGIDSIGYSIAKIFSINPIYYSLEVSKNWLNKIIFNFLKPSLLIVQTKERKDYLAKNFNSVVYIQNSPISKKHIQGLRKYRGKLVYFGNIIESHGIEICLSALYKLKNETLMIKGTGNDTYVDYLRNKYKDLFFEGRVHIDTNYINQDDIYSFLKDFDMGFCFYDMNIIGSKNFNYLSSPSGKIFNYLMCAIPVIGSKIIGLDVIEKNKAGILLSEIKVDNIVKAIKDIELNYQMFTENAYKVSYDFDYAKMFASNWDKLSNI</sequence>
<organism evidence="1 2">
    <name type="scientific">Acinetobacter thutiue</name>
    <dbReference type="NCBI Taxonomy" id="2998078"/>
    <lineage>
        <taxon>Bacteria</taxon>
        <taxon>Pseudomonadati</taxon>
        <taxon>Pseudomonadota</taxon>
        <taxon>Gammaproteobacteria</taxon>
        <taxon>Moraxellales</taxon>
        <taxon>Moraxellaceae</taxon>
        <taxon>Acinetobacter</taxon>
    </lineage>
</organism>
<evidence type="ECO:0008006" key="3">
    <source>
        <dbReference type="Google" id="ProtNLM"/>
    </source>
</evidence>
<evidence type="ECO:0000313" key="2">
    <source>
        <dbReference type="Proteomes" id="UP001168524"/>
    </source>
</evidence>